<dbReference type="GO" id="GO:0035091">
    <property type="term" value="F:phosphatidylinositol binding"/>
    <property type="evidence" value="ECO:0007669"/>
    <property type="project" value="InterPro"/>
</dbReference>
<reference evidence="7" key="1">
    <citation type="submission" date="2023-10" db="EMBL/GenBank/DDBJ databases">
        <title>Genome assembly of Pristionchus species.</title>
        <authorList>
            <person name="Yoshida K."/>
            <person name="Sommer R.J."/>
        </authorList>
    </citation>
    <scope>NUCLEOTIDE SEQUENCE</scope>
    <source>
        <strain evidence="7">RS0144</strain>
    </source>
</reference>
<dbReference type="InterPro" id="IPR002014">
    <property type="entry name" value="VHS_dom"/>
</dbReference>
<evidence type="ECO:0000313" key="8">
    <source>
        <dbReference type="Proteomes" id="UP001432027"/>
    </source>
</evidence>
<dbReference type="InterPro" id="IPR038425">
    <property type="entry name" value="GAT_sf"/>
</dbReference>
<evidence type="ECO:0000313" key="7">
    <source>
        <dbReference type="EMBL" id="GMT06271.1"/>
    </source>
</evidence>
<comment type="caution">
    <text evidence="7">The sequence shown here is derived from an EMBL/GenBank/DDBJ whole genome shotgun (WGS) entry which is preliminary data.</text>
</comment>
<dbReference type="PROSITE" id="PS50179">
    <property type="entry name" value="VHS"/>
    <property type="match status" value="1"/>
</dbReference>
<dbReference type="PROSITE" id="PS50909">
    <property type="entry name" value="GAT"/>
    <property type="match status" value="1"/>
</dbReference>
<accession>A0AAV5UGZ5</accession>
<feature type="compositionally biased region" description="Polar residues" evidence="4">
    <location>
        <begin position="356"/>
        <end position="374"/>
    </location>
</feature>
<feature type="region of interest" description="Disordered" evidence="4">
    <location>
        <begin position="356"/>
        <end position="427"/>
    </location>
</feature>
<dbReference type="GO" id="GO:0005768">
    <property type="term" value="C:endosome"/>
    <property type="evidence" value="ECO:0007669"/>
    <property type="project" value="TreeGrafter"/>
</dbReference>
<dbReference type="Pfam" id="PF00790">
    <property type="entry name" value="VHS"/>
    <property type="match status" value="1"/>
</dbReference>
<dbReference type="SUPFAM" id="SSF89009">
    <property type="entry name" value="GAT-like domain"/>
    <property type="match status" value="1"/>
</dbReference>
<dbReference type="AlphaFoldDB" id="A0AAV5UGZ5"/>
<keyword evidence="8" id="KW-1185">Reference proteome</keyword>
<evidence type="ECO:0000256" key="3">
    <source>
        <dbReference type="ARBA" id="ARBA00022927"/>
    </source>
</evidence>
<dbReference type="SUPFAM" id="SSF48464">
    <property type="entry name" value="ENTH/VHS domain"/>
    <property type="match status" value="1"/>
</dbReference>
<gene>
    <name evidence="7" type="ORF">PENTCL1PPCAC_28445</name>
</gene>
<evidence type="ECO:0000259" key="5">
    <source>
        <dbReference type="PROSITE" id="PS50179"/>
    </source>
</evidence>
<dbReference type="GO" id="GO:0043130">
    <property type="term" value="F:ubiquitin binding"/>
    <property type="evidence" value="ECO:0007669"/>
    <property type="project" value="InterPro"/>
</dbReference>
<dbReference type="PANTHER" id="PTHR13856">
    <property type="entry name" value="VHS DOMAIN CONTAINING PROTEIN FAMILY"/>
    <property type="match status" value="1"/>
</dbReference>
<keyword evidence="2" id="KW-0813">Transport</keyword>
<evidence type="ECO:0000256" key="2">
    <source>
        <dbReference type="ARBA" id="ARBA00022448"/>
    </source>
</evidence>
<evidence type="ECO:0000256" key="1">
    <source>
        <dbReference type="ARBA" id="ARBA00007708"/>
    </source>
</evidence>
<feature type="domain" description="VHS" evidence="5">
    <location>
        <begin position="47"/>
        <end position="180"/>
    </location>
</feature>
<proteinExistence type="inferred from homology"/>
<evidence type="ECO:0000259" key="6">
    <source>
        <dbReference type="PROSITE" id="PS50909"/>
    </source>
</evidence>
<feature type="domain" description="GAT" evidence="6">
    <location>
        <begin position="240"/>
        <end position="328"/>
    </location>
</feature>
<dbReference type="InterPro" id="IPR008942">
    <property type="entry name" value="ENTH_VHS"/>
</dbReference>
<name>A0AAV5UGZ5_9BILA</name>
<dbReference type="SMART" id="SM00288">
    <property type="entry name" value="VHS"/>
    <property type="match status" value="1"/>
</dbReference>
<comment type="similarity">
    <text evidence="1">Belongs to the TOM1 family.</text>
</comment>
<dbReference type="InterPro" id="IPR004152">
    <property type="entry name" value="GAT_dom"/>
</dbReference>
<feature type="compositionally biased region" description="Low complexity" evidence="4">
    <location>
        <begin position="375"/>
        <end position="387"/>
    </location>
</feature>
<dbReference type="InterPro" id="IPR014645">
    <property type="entry name" value="TOM1"/>
</dbReference>
<dbReference type="Proteomes" id="UP001432027">
    <property type="component" value="Unassembled WGS sequence"/>
</dbReference>
<dbReference type="GO" id="GO:0016020">
    <property type="term" value="C:membrane"/>
    <property type="evidence" value="ECO:0007669"/>
    <property type="project" value="TreeGrafter"/>
</dbReference>
<organism evidence="7 8">
    <name type="scientific">Pristionchus entomophagus</name>
    <dbReference type="NCBI Taxonomy" id="358040"/>
    <lineage>
        <taxon>Eukaryota</taxon>
        <taxon>Metazoa</taxon>
        <taxon>Ecdysozoa</taxon>
        <taxon>Nematoda</taxon>
        <taxon>Chromadorea</taxon>
        <taxon>Rhabditida</taxon>
        <taxon>Rhabditina</taxon>
        <taxon>Diplogasteromorpha</taxon>
        <taxon>Diplogasteroidea</taxon>
        <taxon>Neodiplogasteridae</taxon>
        <taxon>Pristionchus</taxon>
    </lineage>
</organism>
<evidence type="ECO:0000256" key="4">
    <source>
        <dbReference type="SAM" id="MobiDB-lite"/>
    </source>
</evidence>
<dbReference type="GO" id="GO:0015031">
    <property type="term" value="P:protein transport"/>
    <property type="evidence" value="ECO:0007669"/>
    <property type="project" value="UniProtKB-KW"/>
</dbReference>
<dbReference type="PANTHER" id="PTHR13856:SF137">
    <property type="entry name" value="GH05942P"/>
    <property type="match status" value="1"/>
</dbReference>
<dbReference type="GO" id="GO:0030276">
    <property type="term" value="F:clathrin binding"/>
    <property type="evidence" value="ECO:0007669"/>
    <property type="project" value="TreeGrafter"/>
</dbReference>
<feature type="compositionally biased region" description="Basic and acidic residues" evidence="4">
    <location>
        <begin position="403"/>
        <end position="413"/>
    </location>
</feature>
<dbReference type="CDD" id="cd14233">
    <property type="entry name" value="GAT_TOM1_like"/>
    <property type="match status" value="1"/>
</dbReference>
<dbReference type="Gene3D" id="1.20.58.160">
    <property type="match status" value="1"/>
</dbReference>
<dbReference type="Pfam" id="PF03127">
    <property type="entry name" value="GAT"/>
    <property type="match status" value="1"/>
</dbReference>
<dbReference type="Gene3D" id="1.25.40.90">
    <property type="match status" value="1"/>
</dbReference>
<dbReference type="GO" id="GO:0007165">
    <property type="term" value="P:signal transduction"/>
    <property type="evidence" value="ECO:0007669"/>
    <property type="project" value="TreeGrafter"/>
</dbReference>
<keyword evidence="3" id="KW-0653">Protein transport</keyword>
<sequence length="427" mass="47070">MSNVTEQLGNAVEQAKEAAGKVTEQLSDFFQGNPFTTPVGIKIEQATDASVLATENWGLNMEIVDFINYSEEGGRDAIRAIRKRLHTQMTKNNSIVMYTLTVLETCVKNGNHRFHVLACNKEFILDLVKLIGPKFDAPQIIQERVLSLIQAWADAFKGQPDLAGVVQVYDDLRSKGVEFPPTDLDTLAPIITPKRTVFTAPPPVVQAPPPAQHAQQPLMSTVPSEVMNLERSMPIDPSEEQMAKMRKDIDVVNVNLKVLREMLTEITPGKDTAEELELIKEIHQSTKTMQQRVLELIRVIANEQVTFELLVVNDEFNAVFDKYDRWMANREGGGNPGGDLIDMNSDSLANQLNSLGVSQAKPSSSQSAYSANKEGQSSLGLAAAAAQRTEELPSDAQAAEMEAWLKESGEKRQSKSTARPNPENDGL</sequence>
<dbReference type="EMBL" id="BTSX01000006">
    <property type="protein sequence ID" value="GMT06271.1"/>
    <property type="molecule type" value="Genomic_DNA"/>
</dbReference>
<dbReference type="CDD" id="cd03565">
    <property type="entry name" value="VHS_Tom1_like"/>
    <property type="match status" value="1"/>
</dbReference>
<dbReference type="PIRSF" id="PIRSF036948">
    <property type="entry name" value="TOM1"/>
    <property type="match status" value="1"/>
</dbReference>
<protein>
    <submittedName>
        <fullName evidence="7">Uncharacterized protein</fullName>
    </submittedName>
</protein>